<feature type="domain" description="Nitrile hydratase beta subunit" evidence="1">
    <location>
        <begin position="18"/>
        <end position="110"/>
    </location>
</feature>
<dbReference type="Gene3D" id="2.30.30.50">
    <property type="match status" value="1"/>
</dbReference>
<dbReference type="RefSeq" id="WP_034924823.1">
    <property type="nucleotide sequence ID" value="NZ_JDSS02000019.1"/>
</dbReference>
<accession>A0A084Y1J2</accession>
<dbReference type="SUPFAM" id="SSF50090">
    <property type="entry name" value="Electron transport accessory proteins"/>
    <property type="match status" value="1"/>
</dbReference>
<evidence type="ECO:0000313" key="2">
    <source>
        <dbReference type="EMBL" id="KFB68586.1"/>
    </source>
</evidence>
<dbReference type="GO" id="GO:0018822">
    <property type="term" value="F:nitrile hydratase activity"/>
    <property type="evidence" value="ECO:0007669"/>
    <property type="project" value="UniProtKB-EC"/>
</dbReference>
<evidence type="ECO:0000313" key="3">
    <source>
        <dbReference type="Proteomes" id="UP000019812"/>
    </source>
</evidence>
<name>A0A084Y1J2_9PROT</name>
<dbReference type="InterPro" id="IPR008990">
    <property type="entry name" value="Elect_transpt_acc-like_dom_sf"/>
</dbReference>
<proteinExistence type="predicted"/>
<comment type="caution">
    <text evidence="2">The sequence shown here is derived from an EMBL/GenBank/DDBJ whole genome shotgun (WGS) entry which is preliminary data.</text>
</comment>
<gene>
    <name evidence="2" type="primary">nthB</name>
    <name evidence="2" type="ORF">CAPSK01_001439</name>
</gene>
<protein>
    <submittedName>
        <fullName evidence="2">Nitrile hydratase subunit beta</fullName>
        <ecNumber evidence="2">4.2.1.84</ecNumber>
    </submittedName>
</protein>
<reference evidence="2 3" key="1">
    <citation type="submission" date="2014-07" db="EMBL/GenBank/DDBJ databases">
        <title>Expanding our view of genomic diversity in Candidatus Accumulibacter clades.</title>
        <authorList>
            <person name="Skennerton C.T."/>
            <person name="Barr J.J."/>
            <person name="Slater F.R."/>
            <person name="Bond P.L."/>
            <person name="Tyson G.W."/>
        </authorList>
    </citation>
    <scope>NUCLEOTIDE SEQUENCE [LARGE SCALE GENOMIC DNA]</scope>
    <source>
        <strain evidence="3">SK-01</strain>
    </source>
</reference>
<dbReference type="AlphaFoldDB" id="A0A084Y1J2"/>
<dbReference type="EMBL" id="JDSS02000019">
    <property type="protein sequence ID" value="KFB68586.1"/>
    <property type="molecule type" value="Genomic_DNA"/>
</dbReference>
<dbReference type="STRING" id="1457154.CAPSK01_001439"/>
<dbReference type="EC" id="4.2.1.84" evidence="2"/>
<organism evidence="2 3">
    <name type="scientific">Candidatus Accumulibacter vicinus</name>
    <dbReference type="NCBI Taxonomy" id="2954382"/>
    <lineage>
        <taxon>Bacteria</taxon>
        <taxon>Pseudomonadati</taxon>
        <taxon>Pseudomonadota</taxon>
        <taxon>Betaproteobacteria</taxon>
        <taxon>Candidatus Accumulibacter</taxon>
    </lineage>
</organism>
<keyword evidence="2" id="KW-0456">Lyase</keyword>
<dbReference type="Proteomes" id="UP000019812">
    <property type="component" value="Unassembled WGS sequence"/>
</dbReference>
<sequence>MPIPFPAPGLNVVKALGEEPAFKAGDSVRISVRYPVGHYRVPAYIRGKLATVDAVMEPPAVNNEEEGFGRNAGCKGHYFRVAIPLTALWPGYAGSLLDSLRIEVFETWLERV</sequence>
<dbReference type="Pfam" id="PF02211">
    <property type="entry name" value="NHase_beta_C"/>
    <property type="match status" value="1"/>
</dbReference>
<dbReference type="InterPro" id="IPR024690">
    <property type="entry name" value="CN_hydtase_beta_dom_C"/>
</dbReference>
<evidence type="ECO:0000259" key="1">
    <source>
        <dbReference type="Pfam" id="PF02211"/>
    </source>
</evidence>